<reference evidence="2 3" key="1">
    <citation type="submission" date="2016-10" db="EMBL/GenBank/DDBJ databases">
        <authorList>
            <person name="de Groot N.N."/>
        </authorList>
    </citation>
    <scope>NUCLEOTIDE SEQUENCE [LARGE SCALE GENOMIC DNA]</scope>
    <source>
        <strain evidence="2 3">DSM 44468</strain>
    </source>
</reference>
<dbReference type="PANTHER" id="PTHR24567:SF74">
    <property type="entry name" value="HTH-TYPE TRANSCRIPTIONAL REGULATOR ARCR"/>
    <property type="match status" value="1"/>
</dbReference>
<dbReference type="SMART" id="SM00100">
    <property type="entry name" value="cNMP"/>
    <property type="match status" value="1"/>
</dbReference>
<proteinExistence type="predicted"/>
<name>A0A1I3KV77_9PSEU</name>
<protein>
    <submittedName>
        <fullName evidence="2">Cyclic nucleotide-binding domain-containing protein</fullName>
    </submittedName>
</protein>
<dbReference type="Gene3D" id="2.60.120.10">
    <property type="entry name" value="Jelly Rolls"/>
    <property type="match status" value="1"/>
</dbReference>
<dbReference type="RefSeq" id="WP_091504167.1">
    <property type="nucleotide sequence ID" value="NZ_CBDQZW010000002.1"/>
</dbReference>
<evidence type="ECO:0000313" key="2">
    <source>
        <dbReference type="EMBL" id="SFI76429.1"/>
    </source>
</evidence>
<dbReference type="OrthoDB" id="290916at2"/>
<dbReference type="InterPro" id="IPR018490">
    <property type="entry name" value="cNMP-bd_dom_sf"/>
</dbReference>
<dbReference type="SUPFAM" id="SSF51206">
    <property type="entry name" value="cAMP-binding domain-like"/>
    <property type="match status" value="1"/>
</dbReference>
<sequence>MTDLATLPLFGGLTPEERGLIAEAAAEVSYTAGERLFSTDEPADACWILSSGLVELTTAVPGRGDVVIQTLGRGDLLGWSWLVPPYHWHFDATAVQPVSAVRLDAARLRALAERHPAFGYRLATAVVEVLSGRLQATRARLLDLYGNPGDRA</sequence>
<accession>A0A1I3KV77</accession>
<dbReference type="Pfam" id="PF00027">
    <property type="entry name" value="cNMP_binding"/>
    <property type="match status" value="1"/>
</dbReference>
<feature type="domain" description="Cyclic nucleotide-binding" evidence="1">
    <location>
        <begin position="9"/>
        <end position="78"/>
    </location>
</feature>
<dbReference type="PROSITE" id="PS50042">
    <property type="entry name" value="CNMP_BINDING_3"/>
    <property type="match status" value="1"/>
</dbReference>
<dbReference type="GO" id="GO:0003700">
    <property type="term" value="F:DNA-binding transcription factor activity"/>
    <property type="evidence" value="ECO:0007669"/>
    <property type="project" value="TreeGrafter"/>
</dbReference>
<evidence type="ECO:0000313" key="3">
    <source>
        <dbReference type="Proteomes" id="UP000199025"/>
    </source>
</evidence>
<dbReference type="GO" id="GO:0005829">
    <property type="term" value="C:cytosol"/>
    <property type="evidence" value="ECO:0007669"/>
    <property type="project" value="TreeGrafter"/>
</dbReference>
<dbReference type="PANTHER" id="PTHR24567">
    <property type="entry name" value="CRP FAMILY TRANSCRIPTIONAL REGULATORY PROTEIN"/>
    <property type="match status" value="1"/>
</dbReference>
<organism evidence="2 3">
    <name type="scientific">Amycolatopsis sacchari</name>
    <dbReference type="NCBI Taxonomy" id="115433"/>
    <lineage>
        <taxon>Bacteria</taxon>
        <taxon>Bacillati</taxon>
        <taxon>Actinomycetota</taxon>
        <taxon>Actinomycetes</taxon>
        <taxon>Pseudonocardiales</taxon>
        <taxon>Pseudonocardiaceae</taxon>
        <taxon>Amycolatopsis</taxon>
    </lineage>
</organism>
<dbReference type="Proteomes" id="UP000199025">
    <property type="component" value="Unassembled WGS sequence"/>
</dbReference>
<dbReference type="STRING" id="115433.SAMN05421835_101711"/>
<dbReference type="AlphaFoldDB" id="A0A1I3KV77"/>
<dbReference type="CDD" id="cd00038">
    <property type="entry name" value="CAP_ED"/>
    <property type="match status" value="1"/>
</dbReference>
<evidence type="ECO:0000259" key="1">
    <source>
        <dbReference type="PROSITE" id="PS50042"/>
    </source>
</evidence>
<gene>
    <name evidence="2" type="ORF">SAMN05421835_101711</name>
</gene>
<dbReference type="InterPro" id="IPR050397">
    <property type="entry name" value="Env_Response_Regulators"/>
</dbReference>
<dbReference type="EMBL" id="FORP01000001">
    <property type="protein sequence ID" value="SFI76429.1"/>
    <property type="molecule type" value="Genomic_DNA"/>
</dbReference>
<keyword evidence="3" id="KW-1185">Reference proteome</keyword>
<dbReference type="InterPro" id="IPR014710">
    <property type="entry name" value="RmlC-like_jellyroll"/>
</dbReference>
<dbReference type="InterPro" id="IPR000595">
    <property type="entry name" value="cNMP-bd_dom"/>
</dbReference>